<dbReference type="AlphaFoldDB" id="A0A0G4JPV5"/>
<dbReference type="EMBL" id="CGIG01000001">
    <property type="protein sequence ID" value="CPR13967.1"/>
    <property type="molecule type" value="Genomic_DNA"/>
</dbReference>
<sequence length="38" mass="4424">MTNWLGNTGMFSHDLINSAYFMQKIGMDADFHLYKLVL</sequence>
<name>A0A0G4JPV5_9GAMM</name>
<reference evidence="2" key="1">
    <citation type="submission" date="2015-01" db="EMBL/GenBank/DDBJ databases">
        <authorList>
            <person name="Paterson Steve"/>
        </authorList>
    </citation>
    <scope>NUCLEOTIDE SEQUENCE [LARGE SCALE GENOMIC DNA]</scope>
    <source>
        <strain evidence="2">OBR1</strain>
    </source>
</reference>
<evidence type="ECO:0000313" key="2">
    <source>
        <dbReference type="Proteomes" id="UP000044377"/>
    </source>
</evidence>
<keyword evidence="2" id="KW-1185">Reference proteome</keyword>
<dbReference type="Proteomes" id="UP000044377">
    <property type="component" value="Unassembled WGS sequence"/>
</dbReference>
<gene>
    <name evidence="1" type="ORF">BN1221_00371c</name>
</gene>
<evidence type="ECO:0000313" key="1">
    <source>
        <dbReference type="EMBL" id="CPR13967.1"/>
    </source>
</evidence>
<proteinExistence type="predicted"/>
<accession>A0A0G4JPV5</accession>
<protein>
    <submittedName>
        <fullName evidence="1">Uncharacterized protein</fullName>
    </submittedName>
</protein>
<dbReference type="STRING" id="1109412.BN1221_00371c"/>
<organism evidence="1 2">
    <name type="scientific">Brenneria goodwinii</name>
    <dbReference type="NCBI Taxonomy" id="1109412"/>
    <lineage>
        <taxon>Bacteria</taxon>
        <taxon>Pseudomonadati</taxon>
        <taxon>Pseudomonadota</taxon>
        <taxon>Gammaproteobacteria</taxon>
        <taxon>Enterobacterales</taxon>
        <taxon>Pectobacteriaceae</taxon>
        <taxon>Brenneria</taxon>
    </lineage>
</organism>